<evidence type="ECO:0000313" key="2">
    <source>
        <dbReference type="EMBL" id="HFK23930.1"/>
    </source>
</evidence>
<dbReference type="PROSITE" id="PS51257">
    <property type="entry name" value="PROKAR_LIPOPROTEIN"/>
    <property type="match status" value="1"/>
</dbReference>
<protein>
    <recommendedName>
        <fullName evidence="3">Tetratricopeptide repeat protein</fullName>
    </recommendedName>
</protein>
<gene>
    <name evidence="2" type="ORF">ENS15_04700</name>
</gene>
<dbReference type="Pfam" id="PF13181">
    <property type="entry name" value="TPR_8"/>
    <property type="match status" value="2"/>
</dbReference>
<dbReference type="EMBL" id="DSTT01000005">
    <property type="protein sequence ID" value="HFK23930.1"/>
    <property type="molecule type" value="Genomic_DNA"/>
</dbReference>
<dbReference type="InterPro" id="IPR019734">
    <property type="entry name" value="TPR_rpt"/>
</dbReference>
<name>A0A7C3J6C5_UNCW3</name>
<comment type="caution">
    <text evidence="2">The sequence shown here is derived from an EMBL/GenBank/DDBJ whole genome shotgun (WGS) entry which is preliminary data.</text>
</comment>
<dbReference type="Gene3D" id="1.25.40.10">
    <property type="entry name" value="Tetratricopeptide repeat domain"/>
    <property type="match status" value="2"/>
</dbReference>
<evidence type="ECO:0008006" key="3">
    <source>
        <dbReference type="Google" id="ProtNLM"/>
    </source>
</evidence>
<proteinExistence type="predicted"/>
<sequence>MKYFRSLFFFSIILTIFITSCSKGNSDKIERMLSEKKYFEVINILENKSKKTGIDYYNLAQAYKDLRKLSVADSLYLLALEKDPSLRGKVLQSYSNIAMTDFMKGYTANSIKYWLKIIEMNPNYDINIGFYHLGKYFYDGGDFQKAKSMLNNSLNIPLTSFEKINVYKMIIEIYKSEEKFDTALIFANRASDEFSKEGSAGDVDFKVIAGELKFYIAKDKYDKKNYDDALNLFLDFINNPIPQSLLDDAHLYVGNIYFELNDFEKAIFHYNKVKEYSDVKVYGSSDNLDEANKKLKEILRRNMQ</sequence>
<feature type="repeat" description="TPR" evidence="1">
    <location>
        <begin position="247"/>
        <end position="280"/>
    </location>
</feature>
<keyword evidence="1" id="KW-0802">TPR repeat</keyword>
<dbReference type="PROSITE" id="PS50005">
    <property type="entry name" value="TPR"/>
    <property type="match status" value="1"/>
</dbReference>
<organism evidence="2">
    <name type="scientific">candidate division WOR-3 bacterium</name>
    <dbReference type="NCBI Taxonomy" id="2052148"/>
    <lineage>
        <taxon>Bacteria</taxon>
        <taxon>Bacteria division WOR-3</taxon>
    </lineage>
</organism>
<dbReference type="AlphaFoldDB" id="A0A7C3J6C5"/>
<accession>A0A7C3J6C5</accession>
<reference evidence="2" key="1">
    <citation type="journal article" date="2020" name="mSystems">
        <title>Genome- and Community-Level Interaction Insights into Carbon Utilization and Element Cycling Functions of Hydrothermarchaeota in Hydrothermal Sediment.</title>
        <authorList>
            <person name="Zhou Z."/>
            <person name="Liu Y."/>
            <person name="Xu W."/>
            <person name="Pan J."/>
            <person name="Luo Z.H."/>
            <person name="Li M."/>
        </authorList>
    </citation>
    <scope>NUCLEOTIDE SEQUENCE [LARGE SCALE GENOMIC DNA]</scope>
    <source>
        <strain evidence="2">SpSt-464</strain>
    </source>
</reference>
<dbReference type="SUPFAM" id="SSF48452">
    <property type="entry name" value="TPR-like"/>
    <property type="match status" value="1"/>
</dbReference>
<dbReference type="InterPro" id="IPR011990">
    <property type="entry name" value="TPR-like_helical_dom_sf"/>
</dbReference>
<dbReference type="SMART" id="SM00028">
    <property type="entry name" value="TPR"/>
    <property type="match status" value="5"/>
</dbReference>
<evidence type="ECO:0000256" key="1">
    <source>
        <dbReference type="PROSITE-ProRule" id="PRU00339"/>
    </source>
</evidence>